<keyword evidence="7" id="KW-0539">Nucleus</keyword>
<dbReference type="PANTHER" id="PTHR38697">
    <property type="entry name" value="NUCLEAR PORE COMPLEX PROTEIN SIMILAR TO S. CEREVISIAE NUP2 (EUROFUNG)"/>
    <property type="match status" value="1"/>
</dbReference>
<dbReference type="SUPFAM" id="SSF50729">
    <property type="entry name" value="PH domain-like"/>
    <property type="match status" value="1"/>
</dbReference>
<gene>
    <name evidence="10" type="ORF">C6P40_002119</name>
</gene>
<keyword evidence="5" id="KW-0811">Translocation</keyword>
<dbReference type="Proteomes" id="UP000697127">
    <property type="component" value="Unassembled WGS sequence"/>
</dbReference>
<reference evidence="10" key="1">
    <citation type="submission" date="2020-11" db="EMBL/GenBank/DDBJ databases">
        <title>Kefir isolates.</title>
        <authorList>
            <person name="Marcisauskas S."/>
            <person name="Kim Y."/>
            <person name="Blasche S."/>
        </authorList>
    </citation>
    <scope>NUCLEOTIDE SEQUENCE</scope>
    <source>
        <strain evidence="10">Olga-1</strain>
    </source>
</reference>
<keyword evidence="2" id="KW-0813">Transport</keyword>
<dbReference type="Gene3D" id="2.30.29.30">
    <property type="entry name" value="Pleckstrin-homology domain (PH domain)/Phosphotyrosine-binding domain (PTB)"/>
    <property type="match status" value="1"/>
</dbReference>
<keyword evidence="3" id="KW-0509">mRNA transport</keyword>
<dbReference type="SMART" id="SM00160">
    <property type="entry name" value="RanBD"/>
    <property type="match status" value="1"/>
</dbReference>
<evidence type="ECO:0000256" key="6">
    <source>
        <dbReference type="ARBA" id="ARBA00023132"/>
    </source>
</evidence>
<dbReference type="GO" id="GO:0051028">
    <property type="term" value="P:mRNA transport"/>
    <property type="evidence" value="ECO:0007669"/>
    <property type="project" value="UniProtKB-KW"/>
</dbReference>
<evidence type="ECO:0000256" key="5">
    <source>
        <dbReference type="ARBA" id="ARBA00023010"/>
    </source>
</evidence>
<protein>
    <recommendedName>
        <fullName evidence="9">RanBD1 domain-containing protein</fullName>
    </recommendedName>
</protein>
<proteinExistence type="predicted"/>
<evidence type="ECO:0000256" key="8">
    <source>
        <dbReference type="SAM" id="MobiDB-lite"/>
    </source>
</evidence>
<accession>A0A9P7BHL1</accession>
<dbReference type="InterPro" id="IPR000156">
    <property type="entry name" value="Ran_bind_dom"/>
</dbReference>
<dbReference type="PROSITE" id="PS50196">
    <property type="entry name" value="RANBD1"/>
    <property type="match status" value="1"/>
</dbReference>
<feature type="region of interest" description="Disordered" evidence="8">
    <location>
        <begin position="1"/>
        <end position="32"/>
    </location>
</feature>
<feature type="compositionally biased region" description="Basic and acidic residues" evidence="8">
    <location>
        <begin position="9"/>
        <end position="21"/>
    </location>
</feature>
<comment type="subcellular location">
    <subcellularLocation>
        <location evidence="1">Nucleus</location>
        <location evidence="1">Nuclear pore complex</location>
    </subcellularLocation>
</comment>
<feature type="compositionally biased region" description="Basic and acidic residues" evidence="8">
    <location>
        <begin position="199"/>
        <end position="210"/>
    </location>
</feature>
<dbReference type="InterPro" id="IPR015007">
    <property type="entry name" value="NUP2/50/61"/>
</dbReference>
<evidence type="ECO:0000256" key="3">
    <source>
        <dbReference type="ARBA" id="ARBA00022816"/>
    </source>
</evidence>
<evidence type="ECO:0000313" key="11">
    <source>
        <dbReference type="Proteomes" id="UP000697127"/>
    </source>
</evidence>
<sequence length="591" mass="65239">MSKRVKSQLTKDDFVLQRDELDDRDSEMDTPQKASVEVMANRKIAGMGRKFGKKPISSVNNINNNNNNFSNSIQVSNIDSNLTNDQILQLKSLNANFLKSINDGINKNPVANLKDLCNKYLDYINKVLNKKIEVKTLDIPKVEINKSVIENVETKPNPFAMFARPIVPPAKTSITSIMPTFNNSSVPVNSVTKPITKPEPIKVDKSKSDSDSDNDDDDDDEKIEIKGPSFTSNAVIKDSVFKFGKVPAKNDDDSDSDDEIEIKGPSFTLSGTTVNDSVFKLPKKEENKQNDSQADEPVDTKPAFSFGSKPTETQTDTKPAFSFADKPTDTKSAFSFGSKSTETPIDSKPAFSFGSKSTENTTDTKPAFNFGSKPVDSKSTFNFNENSSLNGFTFGKSSTSESVSATKTTANPFSIGGTTFNAPSTSVFNFQVSAPKTSINENKDDDQEEEEESKDLEKDDVKGNFQVISLTEKIDVKTGEEDEEIIFTKRSKISRFNNENNNYDLIGLGDLKILKNKINGKSRILVRSDGSSNVILNILILKDMKYNLIGEKKNILYIPSPNISGNLDKYIARVKTQSDGENLLKAVESCQ</sequence>
<feature type="compositionally biased region" description="Polar residues" evidence="8">
    <location>
        <begin position="330"/>
        <end position="344"/>
    </location>
</feature>
<evidence type="ECO:0000256" key="1">
    <source>
        <dbReference type="ARBA" id="ARBA00004567"/>
    </source>
</evidence>
<evidence type="ECO:0000259" key="9">
    <source>
        <dbReference type="PROSITE" id="PS50196"/>
    </source>
</evidence>
<organism evidence="10 11">
    <name type="scientific">Pichia californica</name>
    <dbReference type="NCBI Taxonomy" id="460514"/>
    <lineage>
        <taxon>Eukaryota</taxon>
        <taxon>Fungi</taxon>
        <taxon>Dikarya</taxon>
        <taxon>Ascomycota</taxon>
        <taxon>Saccharomycotina</taxon>
        <taxon>Pichiomycetes</taxon>
        <taxon>Pichiales</taxon>
        <taxon>Pichiaceae</taxon>
        <taxon>Pichia</taxon>
    </lineage>
</organism>
<evidence type="ECO:0000313" key="10">
    <source>
        <dbReference type="EMBL" id="KAG0690620.1"/>
    </source>
</evidence>
<feature type="region of interest" description="Disordered" evidence="8">
    <location>
        <begin position="432"/>
        <end position="458"/>
    </location>
</feature>
<dbReference type="InterPro" id="IPR053074">
    <property type="entry name" value="NPC_Nucleoporin"/>
</dbReference>
<comment type="caution">
    <text evidence="10">The sequence shown here is derived from an EMBL/GenBank/DDBJ whole genome shotgun (WGS) entry which is preliminary data.</text>
</comment>
<feature type="domain" description="RanBD1" evidence="9">
    <location>
        <begin position="467"/>
        <end position="591"/>
    </location>
</feature>
<evidence type="ECO:0000256" key="2">
    <source>
        <dbReference type="ARBA" id="ARBA00022448"/>
    </source>
</evidence>
<dbReference type="Pfam" id="PF08911">
    <property type="entry name" value="NUP50"/>
    <property type="match status" value="1"/>
</dbReference>
<keyword evidence="11" id="KW-1185">Reference proteome</keyword>
<evidence type="ECO:0000256" key="4">
    <source>
        <dbReference type="ARBA" id="ARBA00022927"/>
    </source>
</evidence>
<dbReference type="PANTHER" id="PTHR38697:SF1">
    <property type="entry name" value="NUCLEAR PORE COMPLEX PROTEIN SIMILAR TO S. CEREVISIAE NUP2 (EUROFUNG)"/>
    <property type="match status" value="1"/>
</dbReference>
<dbReference type="InterPro" id="IPR011993">
    <property type="entry name" value="PH-like_dom_sf"/>
</dbReference>
<dbReference type="AlphaFoldDB" id="A0A9P7BHL1"/>
<keyword evidence="4" id="KW-0653">Protein transport</keyword>
<feature type="compositionally biased region" description="Polar residues" evidence="8">
    <location>
        <begin position="267"/>
        <end position="276"/>
    </location>
</feature>
<keyword evidence="6" id="KW-0906">Nuclear pore complex</keyword>
<dbReference type="GO" id="GO:0015031">
    <property type="term" value="P:protein transport"/>
    <property type="evidence" value="ECO:0007669"/>
    <property type="project" value="UniProtKB-KW"/>
</dbReference>
<dbReference type="Pfam" id="PF00638">
    <property type="entry name" value="Ran_BP1"/>
    <property type="match status" value="1"/>
</dbReference>
<evidence type="ECO:0000256" key="7">
    <source>
        <dbReference type="ARBA" id="ARBA00023242"/>
    </source>
</evidence>
<feature type="compositionally biased region" description="Acidic residues" evidence="8">
    <location>
        <begin position="443"/>
        <end position="454"/>
    </location>
</feature>
<feature type="compositionally biased region" description="Acidic residues" evidence="8">
    <location>
        <begin position="211"/>
        <end position="222"/>
    </location>
</feature>
<feature type="region of interest" description="Disordered" evidence="8">
    <location>
        <begin position="245"/>
        <end position="375"/>
    </location>
</feature>
<dbReference type="GO" id="GO:0005643">
    <property type="term" value="C:nuclear pore"/>
    <property type="evidence" value="ECO:0007669"/>
    <property type="project" value="UniProtKB-SubCell"/>
</dbReference>
<feature type="compositionally biased region" description="Polar residues" evidence="8">
    <location>
        <begin position="308"/>
        <end position="317"/>
    </location>
</feature>
<name>A0A9P7BHL1_9ASCO</name>
<dbReference type="EMBL" id="PUHW01000024">
    <property type="protein sequence ID" value="KAG0690620.1"/>
    <property type="molecule type" value="Genomic_DNA"/>
</dbReference>
<feature type="compositionally biased region" description="Polar residues" evidence="8">
    <location>
        <begin position="354"/>
        <end position="364"/>
    </location>
</feature>
<feature type="region of interest" description="Disordered" evidence="8">
    <location>
        <begin position="185"/>
        <end position="227"/>
    </location>
</feature>